<gene>
    <name evidence="1" type="ORF">PoB_001079800</name>
</gene>
<keyword evidence="2" id="KW-1185">Reference proteome</keyword>
<dbReference type="AlphaFoldDB" id="A0AAV3YPV5"/>
<reference evidence="1 2" key="1">
    <citation type="journal article" date="2021" name="Elife">
        <title>Chloroplast acquisition without the gene transfer in kleptoplastic sea slugs, Plakobranchus ocellatus.</title>
        <authorList>
            <person name="Maeda T."/>
            <person name="Takahashi S."/>
            <person name="Yoshida T."/>
            <person name="Shimamura S."/>
            <person name="Takaki Y."/>
            <person name="Nagai Y."/>
            <person name="Toyoda A."/>
            <person name="Suzuki Y."/>
            <person name="Arimoto A."/>
            <person name="Ishii H."/>
            <person name="Satoh N."/>
            <person name="Nishiyama T."/>
            <person name="Hasebe M."/>
            <person name="Maruyama T."/>
            <person name="Minagawa J."/>
            <person name="Obokata J."/>
            <person name="Shigenobu S."/>
        </authorList>
    </citation>
    <scope>NUCLEOTIDE SEQUENCE [LARGE SCALE GENOMIC DNA]</scope>
</reference>
<name>A0AAV3YPV5_9GAST</name>
<evidence type="ECO:0000313" key="2">
    <source>
        <dbReference type="Proteomes" id="UP000735302"/>
    </source>
</evidence>
<dbReference type="EMBL" id="BLXT01001295">
    <property type="protein sequence ID" value="GFN84292.1"/>
    <property type="molecule type" value="Genomic_DNA"/>
</dbReference>
<dbReference type="Proteomes" id="UP000735302">
    <property type="component" value="Unassembled WGS sequence"/>
</dbReference>
<accession>A0AAV3YPV5</accession>
<organism evidence="1 2">
    <name type="scientific">Plakobranchus ocellatus</name>
    <dbReference type="NCBI Taxonomy" id="259542"/>
    <lineage>
        <taxon>Eukaryota</taxon>
        <taxon>Metazoa</taxon>
        <taxon>Spiralia</taxon>
        <taxon>Lophotrochozoa</taxon>
        <taxon>Mollusca</taxon>
        <taxon>Gastropoda</taxon>
        <taxon>Heterobranchia</taxon>
        <taxon>Euthyneura</taxon>
        <taxon>Panpulmonata</taxon>
        <taxon>Sacoglossa</taxon>
        <taxon>Placobranchoidea</taxon>
        <taxon>Plakobranchidae</taxon>
        <taxon>Plakobranchus</taxon>
    </lineage>
</organism>
<proteinExistence type="predicted"/>
<protein>
    <submittedName>
        <fullName evidence="1">Uncharacterized protein</fullName>
    </submittedName>
</protein>
<sequence>MYEPEFYMFFHLNFHTQQHRGRDIKQTAHRRALNGHTDTWSYARNEMIKNNVRLENLEDQCYVRKYQSLTYDLYIRIAAGTVASEPVLRLAWTFLLRVRVQAHHKDERERWGHTILEQEGRVVHPTD</sequence>
<evidence type="ECO:0000313" key="1">
    <source>
        <dbReference type="EMBL" id="GFN84292.1"/>
    </source>
</evidence>
<comment type="caution">
    <text evidence="1">The sequence shown here is derived from an EMBL/GenBank/DDBJ whole genome shotgun (WGS) entry which is preliminary data.</text>
</comment>